<evidence type="ECO:0000313" key="2">
    <source>
        <dbReference type="EMBL" id="VDM68217.1"/>
    </source>
</evidence>
<dbReference type="PANTHER" id="PTHR31176:SF1">
    <property type="entry name" value="MFS DOMAIN-CONTAINING PROTEIN-RELATED"/>
    <property type="match status" value="1"/>
</dbReference>
<dbReference type="OrthoDB" id="5800363at2759"/>
<dbReference type="AlphaFoldDB" id="A0A3P7IVD4"/>
<dbReference type="Proteomes" id="UP000270094">
    <property type="component" value="Unassembled WGS sequence"/>
</dbReference>
<gene>
    <name evidence="2" type="ORF">SVUK_LOCUS3215</name>
</gene>
<reference evidence="2 3" key="1">
    <citation type="submission" date="2018-11" db="EMBL/GenBank/DDBJ databases">
        <authorList>
            <consortium name="Pathogen Informatics"/>
        </authorList>
    </citation>
    <scope>NUCLEOTIDE SEQUENCE [LARGE SCALE GENOMIC DNA]</scope>
</reference>
<keyword evidence="1" id="KW-1133">Transmembrane helix</keyword>
<accession>A0A3P7IVD4</accession>
<feature type="transmembrane region" description="Helical" evidence="1">
    <location>
        <begin position="105"/>
        <end position="125"/>
    </location>
</feature>
<keyword evidence="1" id="KW-0812">Transmembrane</keyword>
<keyword evidence="1" id="KW-0472">Membrane</keyword>
<feature type="transmembrane region" description="Helical" evidence="1">
    <location>
        <begin position="219"/>
        <end position="239"/>
    </location>
</feature>
<proteinExistence type="predicted"/>
<name>A0A3P7IVD4_STRVU</name>
<dbReference type="EMBL" id="UYYB01008098">
    <property type="protein sequence ID" value="VDM68217.1"/>
    <property type="molecule type" value="Genomic_DNA"/>
</dbReference>
<keyword evidence="3" id="KW-1185">Reference proteome</keyword>
<feature type="transmembrane region" description="Helical" evidence="1">
    <location>
        <begin position="137"/>
        <end position="155"/>
    </location>
</feature>
<dbReference type="InterPro" id="IPR008574">
    <property type="entry name" value="Nematodes_ZYG-11_interact"/>
</dbReference>
<dbReference type="Pfam" id="PF05884">
    <property type="entry name" value="ZYG-11_interact"/>
    <property type="match status" value="1"/>
</dbReference>
<feature type="transmembrane region" description="Helical" evidence="1">
    <location>
        <begin position="71"/>
        <end position="93"/>
    </location>
</feature>
<feature type="transmembrane region" description="Helical" evidence="1">
    <location>
        <begin position="260"/>
        <end position="282"/>
    </location>
</feature>
<evidence type="ECO:0000313" key="3">
    <source>
        <dbReference type="Proteomes" id="UP000270094"/>
    </source>
</evidence>
<dbReference type="PANTHER" id="PTHR31176">
    <property type="entry name" value="MFS DOMAIN-CONTAINING PROTEIN-RELATED"/>
    <property type="match status" value="1"/>
</dbReference>
<evidence type="ECO:0000256" key="1">
    <source>
        <dbReference type="SAM" id="Phobius"/>
    </source>
</evidence>
<protein>
    <submittedName>
        <fullName evidence="2">Uncharacterized protein</fullName>
    </submittedName>
</protein>
<organism evidence="2 3">
    <name type="scientific">Strongylus vulgaris</name>
    <name type="common">Blood worm</name>
    <dbReference type="NCBI Taxonomy" id="40348"/>
    <lineage>
        <taxon>Eukaryota</taxon>
        <taxon>Metazoa</taxon>
        <taxon>Ecdysozoa</taxon>
        <taxon>Nematoda</taxon>
        <taxon>Chromadorea</taxon>
        <taxon>Rhabditida</taxon>
        <taxon>Rhabditina</taxon>
        <taxon>Rhabditomorpha</taxon>
        <taxon>Strongyloidea</taxon>
        <taxon>Strongylidae</taxon>
        <taxon>Strongylus</taxon>
    </lineage>
</organism>
<sequence>MEVAEYYSTYAQQLEDYFERFLRQTKESLTPVNQQMVDDSPNDIQTPANEIFATVEAKGPVDTPRHMLVEIYAWASITTAGSMVGTCLGYTLLAPLMPYLVDVESAAIISYLVLPLTAQLIFQKYGYIQSLSHKSNVNLRFLSLGFCMVQGVFNGHVIHNIYVTGQPPAFLTPAIIAYSFANMPQEVGNNRIAQLSSSLSCALAGNISVGAITGYLTSSYFLLSLIYCAIAGIVMQFIFKRVHQERPLHTFQHALTSLMIIAKGLFFLIFGSYACVLVSISLNEY</sequence>